<reference evidence="1 2" key="1">
    <citation type="submission" date="2016-10" db="EMBL/GenBank/DDBJ databases">
        <title>Draft genome sequences of four alkaliphilic bacteria belonging to the Anaerobacillus genus.</title>
        <authorList>
            <person name="Bassil N.M."/>
            <person name="Lloyd J.R."/>
        </authorList>
    </citation>
    <scope>NUCLEOTIDE SEQUENCE [LARGE SCALE GENOMIC DNA]</scope>
    <source>
        <strain evidence="1 2">DSM 18345</strain>
    </source>
</reference>
<dbReference type="EMBL" id="MLQR01000023">
    <property type="protein sequence ID" value="OIJ13976.1"/>
    <property type="molecule type" value="Genomic_DNA"/>
</dbReference>
<dbReference type="OrthoDB" id="2705958at2"/>
<dbReference type="RefSeq" id="WP_071309303.1">
    <property type="nucleotide sequence ID" value="NZ_MLQR01000023.1"/>
</dbReference>
<keyword evidence="2" id="KW-1185">Reference proteome</keyword>
<protein>
    <submittedName>
        <fullName evidence="1">Uncharacterized protein</fullName>
    </submittedName>
</protein>
<comment type="caution">
    <text evidence="1">The sequence shown here is derived from an EMBL/GenBank/DDBJ whole genome shotgun (WGS) entry which is preliminary data.</text>
</comment>
<dbReference type="Proteomes" id="UP000179524">
    <property type="component" value="Unassembled WGS sequence"/>
</dbReference>
<sequence length="70" mass="8278">MNEIKLTKKENQFLEVVLDKLIMNGVKEKIINDARNNIYEQIRESRVKNEDPLIELGDPEEMACLWQMNT</sequence>
<proteinExistence type="predicted"/>
<dbReference type="AlphaFoldDB" id="A0A1S2LNQ1"/>
<evidence type="ECO:0000313" key="2">
    <source>
        <dbReference type="Proteomes" id="UP000179524"/>
    </source>
</evidence>
<accession>A0A1S2LNQ1</accession>
<evidence type="ECO:0000313" key="1">
    <source>
        <dbReference type="EMBL" id="OIJ13976.1"/>
    </source>
</evidence>
<name>A0A1S2LNQ1_9BACI</name>
<organism evidence="1 2">
    <name type="scientific">Anaerobacillus alkalilacustris</name>
    <dbReference type="NCBI Taxonomy" id="393763"/>
    <lineage>
        <taxon>Bacteria</taxon>
        <taxon>Bacillati</taxon>
        <taxon>Bacillota</taxon>
        <taxon>Bacilli</taxon>
        <taxon>Bacillales</taxon>
        <taxon>Bacillaceae</taxon>
        <taxon>Anaerobacillus</taxon>
    </lineage>
</organism>
<gene>
    <name evidence="1" type="ORF">BKP37_09160</name>
</gene>